<gene>
    <name evidence="2" type="ORF">SCE1572_31715</name>
</gene>
<organism evidence="2 3">
    <name type="scientific">Sorangium cellulosum So0157-2</name>
    <dbReference type="NCBI Taxonomy" id="1254432"/>
    <lineage>
        <taxon>Bacteria</taxon>
        <taxon>Pseudomonadati</taxon>
        <taxon>Myxococcota</taxon>
        <taxon>Polyangia</taxon>
        <taxon>Polyangiales</taxon>
        <taxon>Polyangiaceae</taxon>
        <taxon>Sorangium</taxon>
    </lineage>
</organism>
<protein>
    <submittedName>
        <fullName evidence="2">Uncharacterized protein</fullName>
    </submittedName>
</protein>
<evidence type="ECO:0000313" key="3">
    <source>
        <dbReference type="Proteomes" id="UP000014803"/>
    </source>
</evidence>
<dbReference type="EMBL" id="CP003969">
    <property type="protein sequence ID" value="AGP38648.1"/>
    <property type="molecule type" value="Genomic_DNA"/>
</dbReference>
<reference evidence="2 3" key="1">
    <citation type="journal article" date="2013" name="Sci. Rep.">
        <title>Extraordinary expansion of a Sorangium cellulosum genome from an alkaline milieu.</title>
        <authorList>
            <person name="Han K."/>
            <person name="Li Z.F."/>
            <person name="Peng R."/>
            <person name="Zhu L.P."/>
            <person name="Zhou T."/>
            <person name="Wang L.G."/>
            <person name="Li S.G."/>
            <person name="Zhang X.B."/>
            <person name="Hu W."/>
            <person name="Wu Z.H."/>
            <person name="Qin N."/>
            <person name="Li Y.Z."/>
        </authorList>
    </citation>
    <scope>NUCLEOTIDE SEQUENCE [LARGE SCALE GENOMIC DNA]</scope>
    <source>
        <strain evidence="2 3">So0157-2</strain>
    </source>
</reference>
<proteinExistence type="predicted"/>
<sequence length="52" mass="5586">MRPAIVAGSRRREALSRRGPRCPEGSTRASTSDAELAEALARVDDRSMTSLA</sequence>
<dbReference type="STRING" id="1254432.SCE1572_31715"/>
<dbReference type="HOGENOM" id="CLU_3084799_0_0_7"/>
<dbReference type="PATRIC" id="fig|1254432.3.peg.7174"/>
<name>S4Y6Y0_SORCE</name>
<dbReference type="AlphaFoldDB" id="S4Y6Y0"/>
<evidence type="ECO:0000256" key="1">
    <source>
        <dbReference type="SAM" id="MobiDB-lite"/>
    </source>
</evidence>
<accession>S4Y6Y0</accession>
<evidence type="ECO:0000313" key="2">
    <source>
        <dbReference type="EMBL" id="AGP38648.1"/>
    </source>
</evidence>
<feature type="region of interest" description="Disordered" evidence="1">
    <location>
        <begin position="1"/>
        <end position="34"/>
    </location>
</feature>
<dbReference type="KEGG" id="scu:SCE1572_31715"/>
<dbReference type="Proteomes" id="UP000014803">
    <property type="component" value="Chromosome"/>
</dbReference>